<reference evidence="7" key="1">
    <citation type="submission" date="2020-08" db="EMBL/GenBank/DDBJ databases">
        <title>Multicomponent nature underlies the extraordinary mechanical properties of spider dragline silk.</title>
        <authorList>
            <person name="Kono N."/>
            <person name="Nakamura H."/>
            <person name="Mori M."/>
            <person name="Yoshida Y."/>
            <person name="Ohtoshi R."/>
            <person name="Malay A.D."/>
            <person name="Moran D.A.P."/>
            <person name="Tomita M."/>
            <person name="Numata K."/>
            <person name="Arakawa K."/>
        </authorList>
    </citation>
    <scope>NUCLEOTIDE SEQUENCE</scope>
</reference>
<evidence type="ECO:0000313" key="8">
    <source>
        <dbReference type="Proteomes" id="UP000887159"/>
    </source>
</evidence>
<proteinExistence type="predicted"/>
<organism evidence="7 8">
    <name type="scientific">Trichonephila clavipes</name>
    <name type="common">Golden silk orbweaver</name>
    <name type="synonym">Nephila clavipes</name>
    <dbReference type="NCBI Taxonomy" id="2585209"/>
    <lineage>
        <taxon>Eukaryota</taxon>
        <taxon>Metazoa</taxon>
        <taxon>Ecdysozoa</taxon>
        <taxon>Arthropoda</taxon>
        <taxon>Chelicerata</taxon>
        <taxon>Arachnida</taxon>
        <taxon>Araneae</taxon>
        <taxon>Araneomorphae</taxon>
        <taxon>Entelegynae</taxon>
        <taxon>Araneoidea</taxon>
        <taxon>Nephilidae</taxon>
        <taxon>Trichonephila</taxon>
    </lineage>
</organism>
<keyword evidence="1" id="KW-0808">Transferase</keyword>
<keyword evidence="4" id="KW-0695">RNA-directed DNA polymerase</keyword>
<evidence type="ECO:0000256" key="3">
    <source>
        <dbReference type="ARBA" id="ARBA00022759"/>
    </source>
</evidence>
<dbReference type="Gene3D" id="3.30.70.270">
    <property type="match status" value="1"/>
</dbReference>
<evidence type="ECO:0000313" key="7">
    <source>
        <dbReference type="EMBL" id="GFX95184.1"/>
    </source>
</evidence>
<dbReference type="FunFam" id="3.10.20.370:FF:000001">
    <property type="entry name" value="Retrovirus-related Pol polyprotein from transposon 17.6-like protein"/>
    <property type="match status" value="1"/>
</dbReference>
<dbReference type="GO" id="GO:0003964">
    <property type="term" value="F:RNA-directed DNA polymerase activity"/>
    <property type="evidence" value="ECO:0007669"/>
    <property type="project" value="UniProtKB-KW"/>
</dbReference>
<name>A0A8X6RME9_TRICX</name>
<dbReference type="PANTHER" id="PTHR37984:SF5">
    <property type="entry name" value="PROTEIN NYNRIN-LIKE"/>
    <property type="match status" value="1"/>
</dbReference>
<keyword evidence="2" id="KW-0540">Nuclease</keyword>
<keyword evidence="3" id="KW-0255">Endonuclease</keyword>
<keyword evidence="8" id="KW-1185">Reference proteome</keyword>
<keyword evidence="5" id="KW-0511">Multifunctional enzyme</keyword>
<dbReference type="InterPro" id="IPR043128">
    <property type="entry name" value="Rev_trsase/Diguanyl_cyclase"/>
</dbReference>
<evidence type="ECO:0000256" key="4">
    <source>
        <dbReference type="ARBA" id="ARBA00022918"/>
    </source>
</evidence>
<sequence length="147" mass="16932">MKVHPKSQKLMTIIIPKELYVCKRLMWLNEAPAIWQRYVDGLFQVMDGVKVFTDDIRITGSNKILHFTALEEFFRKRREHGLRLNLNKTSDASPVGIACVLSHIYPDGSERPIAFASRTLSGSEQKYSQIEKEVISIVWAVKSFIYT</sequence>
<evidence type="ECO:0000256" key="1">
    <source>
        <dbReference type="ARBA" id="ARBA00022695"/>
    </source>
</evidence>
<evidence type="ECO:0000256" key="5">
    <source>
        <dbReference type="ARBA" id="ARBA00023268"/>
    </source>
</evidence>
<dbReference type="AlphaFoldDB" id="A0A8X6RME9"/>
<dbReference type="Pfam" id="PF17919">
    <property type="entry name" value="RT_RNaseH_2"/>
    <property type="match status" value="1"/>
</dbReference>
<dbReference type="PANTHER" id="PTHR37984">
    <property type="entry name" value="PROTEIN CBG26694"/>
    <property type="match status" value="1"/>
</dbReference>
<evidence type="ECO:0000256" key="2">
    <source>
        <dbReference type="ARBA" id="ARBA00022722"/>
    </source>
</evidence>
<dbReference type="SUPFAM" id="SSF56672">
    <property type="entry name" value="DNA/RNA polymerases"/>
    <property type="match status" value="1"/>
</dbReference>
<keyword evidence="1" id="KW-0548">Nucleotidyltransferase</keyword>
<keyword evidence="3" id="KW-0378">Hydrolase</keyword>
<dbReference type="Gene3D" id="3.10.10.10">
    <property type="entry name" value="HIV Type 1 Reverse Transcriptase, subunit A, domain 1"/>
    <property type="match status" value="1"/>
</dbReference>
<evidence type="ECO:0000259" key="6">
    <source>
        <dbReference type="Pfam" id="PF17919"/>
    </source>
</evidence>
<dbReference type="InterPro" id="IPR041577">
    <property type="entry name" value="RT_RNaseH_2"/>
</dbReference>
<accession>A0A8X6RME9</accession>
<gene>
    <name evidence="7" type="primary">pol_49</name>
    <name evidence="7" type="ORF">TNCV_847761</name>
</gene>
<protein>
    <submittedName>
        <fullName evidence="7">Retrovirus-related Pol polyprotein from transposon 17.6</fullName>
    </submittedName>
</protein>
<dbReference type="EMBL" id="BMAU01021185">
    <property type="protein sequence ID" value="GFX95184.1"/>
    <property type="molecule type" value="Genomic_DNA"/>
</dbReference>
<feature type="domain" description="Reverse transcriptase/retrotransposon-derived protein RNase H-like" evidence="6">
    <location>
        <begin position="90"/>
        <end position="144"/>
    </location>
</feature>
<dbReference type="GO" id="GO:0004519">
    <property type="term" value="F:endonuclease activity"/>
    <property type="evidence" value="ECO:0007669"/>
    <property type="project" value="UniProtKB-KW"/>
</dbReference>
<comment type="caution">
    <text evidence="7">The sequence shown here is derived from an EMBL/GenBank/DDBJ whole genome shotgun (WGS) entry which is preliminary data.</text>
</comment>
<dbReference type="InterPro" id="IPR050951">
    <property type="entry name" value="Retrovirus_Pol_polyprotein"/>
</dbReference>
<dbReference type="InterPro" id="IPR043502">
    <property type="entry name" value="DNA/RNA_pol_sf"/>
</dbReference>
<dbReference type="Proteomes" id="UP000887159">
    <property type="component" value="Unassembled WGS sequence"/>
</dbReference>